<keyword evidence="3" id="KW-1185">Reference proteome</keyword>
<protein>
    <recommendedName>
        <fullName evidence="1">Reverse transcriptase domain-containing protein</fullName>
    </recommendedName>
</protein>
<dbReference type="PANTHER" id="PTHR19446">
    <property type="entry name" value="REVERSE TRANSCRIPTASES"/>
    <property type="match status" value="1"/>
</dbReference>
<dbReference type="EMBL" id="JANPWB010000004">
    <property type="protein sequence ID" value="KAJ1193110.1"/>
    <property type="molecule type" value="Genomic_DNA"/>
</dbReference>
<dbReference type="CDD" id="cd01650">
    <property type="entry name" value="RT_nLTR_like"/>
    <property type="match status" value="1"/>
</dbReference>
<evidence type="ECO:0000313" key="2">
    <source>
        <dbReference type="EMBL" id="KAJ1193110.1"/>
    </source>
</evidence>
<comment type="caution">
    <text evidence="2">The sequence shown here is derived from an EMBL/GenBank/DDBJ whole genome shotgun (WGS) entry which is preliminary data.</text>
</comment>
<dbReference type="Proteomes" id="UP001066276">
    <property type="component" value="Chromosome 2_2"/>
</dbReference>
<gene>
    <name evidence="2" type="ORF">NDU88_002415</name>
</gene>
<dbReference type="SUPFAM" id="SSF56672">
    <property type="entry name" value="DNA/RNA polymerases"/>
    <property type="match status" value="1"/>
</dbReference>
<dbReference type="Pfam" id="PF00078">
    <property type="entry name" value="RVT_1"/>
    <property type="match status" value="1"/>
</dbReference>
<name>A0AAV7UYF1_PLEWA</name>
<proteinExistence type="predicted"/>
<sequence>MIAVHLSDHRAVSFEGELTVKFPAGPGLWKRNCSLLENEELVANLRVAYVEWRDMRDLFHSAGEWWQWVKDRFRSFFQDASRAAAWEKKSVFRQLQSKPQRLFELELRTENLEKDEKCKSFFFKKLHSAHTPLVELQDSEGNLQSGKEHIMRVVTDFYGKLYSPKSSERSQGDSFLNGISKTLSTEEREGLNAPFTLEELHLAATTSKRGKTPRSDGLPVELYVELWDLIGGPDLLDLYEDVVSKGSMPQSLHEGMIKLLYKQKGEKEDLKNWRPISLLNVDYKLLANAMANRLKKVIEKIVHPDQTCGILSRQIADSLALVRDTIEYVKSRKVLTALVSLDQEKAFDRFSHEFMDRTLRALGLGDFFCDVVTVVYRDTSSTALVNG</sequence>
<evidence type="ECO:0000313" key="3">
    <source>
        <dbReference type="Proteomes" id="UP001066276"/>
    </source>
</evidence>
<dbReference type="AlphaFoldDB" id="A0AAV7UYF1"/>
<accession>A0AAV7UYF1</accession>
<evidence type="ECO:0000259" key="1">
    <source>
        <dbReference type="Pfam" id="PF00078"/>
    </source>
</evidence>
<dbReference type="InterPro" id="IPR000477">
    <property type="entry name" value="RT_dom"/>
</dbReference>
<organism evidence="2 3">
    <name type="scientific">Pleurodeles waltl</name>
    <name type="common">Iberian ribbed newt</name>
    <dbReference type="NCBI Taxonomy" id="8319"/>
    <lineage>
        <taxon>Eukaryota</taxon>
        <taxon>Metazoa</taxon>
        <taxon>Chordata</taxon>
        <taxon>Craniata</taxon>
        <taxon>Vertebrata</taxon>
        <taxon>Euteleostomi</taxon>
        <taxon>Amphibia</taxon>
        <taxon>Batrachia</taxon>
        <taxon>Caudata</taxon>
        <taxon>Salamandroidea</taxon>
        <taxon>Salamandridae</taxon>
        <taxon>Pleurodelinae</taxon>
        <taxon>Pleurodeles</taxon>
    </lineage>
</organism>
<feature type="domain" description="Reverse transcriptase" evidence="1">
    <location>
        <begin position="267"/>
        <end position="365"/>
    </location>
</feature>
<reference evidence="2" key="1">
    <citation type="journal article" date="2022" name="bioRxiv">
        <title>Sequencing and chromosome-scale assembly of the giantPleurodeles waltlgenome.</title>
        <authorList>
            <person name="Brown T."/>
            <person name="Elewa A."/>
            <person name="Iarovenko S."/>
            <person name="Subramanian E."/>
            <person name="Araus A.J."/>
            <person name="Petzold A."/>
            <person name="Susuki M."/>
            <person name="Suzuki K.-i.T."/>
            <person name="Hayashi T."/>
            <person name="Toyoda A."/>
            <person name="Oliveira C."/>
            <person name="Osipova E."/>
            <person name="Leigh N.D."/>
            <person name="Simon A."/>
            <person name="Yun M.H."/>
        </authorList>
    </citation>
    <scope>NUCLEOTIDE SEQUENCE</scope>
    <source>
        <strain evidence="2">20211129_DDA</strain>
        <tissue evidence="2">Liver</tissue>
    </source>
</reference>
<dbReference type="InterPro" id="IPR043502">
    <property type="entry name" value="DNA/RNA_pol_sf"/>
</dbReference>